<evidence type="ECO:0000256" key="1">
    <source>
        <dbReference type="ARBA" id="ARBA00022649"/>
    </source>
</evidence>
<evidence type="ECO:0000313" key="2">
    <source>
        <dbReference type="EMBL" id="MDE1203544.1"/>
    </source>
</evidence>
<dbReference type="Gene3D" id="3.30.2310.20">
    <property type="entry name" value="RelE-like"/>
    <property type="match status" value="1"/>
</dbReference>
<accession>A0AAW6K224</accession>
<dbReference type="Proteomes" id="UP001149331">
    <property type="component" value="Unassembled WGS sequence"/>
</dbReference>
<name>A0AAW6K224_MEDGN</name>
<evidence type="ECO:0000313" key="3">
    <source>
        <dbReference type="Proteomes" id="UP001149331"/>
    </source>
</evidence>
<comment type="caution">
    <text evidence="2">The sequence shown here is derived from an EMBL/GenBank/DDBJ whole genome shotgun (WGS) entry which is preliminary data.</text>
</comment>
<proteinExistence type="predicted"/>
<dbReference type="InterPro" id="IPR007712">
    <property type="entry name" value="RelE/ParE_toxin"/>
</dbReference>
<dbReference type="EMBL" id="JAPZEG010000008">
    <property type="protein sequence ID" value="MDE1203544.1"/>
    <property type="molecule type" value="Genomic_DNA"/>
</dbReference>
<dbReference type="InterPro" id="IPR035093">
    <property type="entry name" value="RelE/ParE_toxin_dom_sf"/>
</dbReference>
<sequence>MTDSYKVGYSVDALDDLREIYSYIANELLAPETATSQLGRIRKEIRSLDFMPARYALVDWEPWHSMKMHQLPVDNFIVYYLVDDEKRAVTVARIFYGGRDIEGIINSNKQTVMELFV</sequence>
<gene>
    <name evidence="2" type="ORF">O4N78_08180</name>
</gene>
<keyword evidence="1" id="KW-1277">Toxin-antitoxin system</keyword>
<protein>
    <submittedName>
        <fullName evidence="2">Type II toxin-antitoxin system RelE/ParE family toxin</fullName>
    </submittedName>
</protein>
<organism evidence="2 3">
    <name type="scientific">Mediterraneibacter gnavus</name>
    <name type="common">Ruminococcus gnavus</name>
    <dbReference type="NCBI Taxonomy" id="33038"/>
    <lineage>
        <taxon>Bacteria</taxon>
        <taxon>Bacillati</taxon>
        <taxon>Bacillota</taxon>
        <taxon>Clostridia</taxon>
        <taxon>Lachnospirales</taxon>
        <taxon>Lachnospiraceae</taxon>
        <taxon>Mediterraneibacter</taxon>
    </lineage>
</organism>
<dbReference type="Pfam" id="PF05016">
    <property type="entry name" value="ParE_toxin"/>
    <property type="match status" value="1"/>
</dbReference>
<dbReference type="RefSeq" id="WP_272583731.1">
    <property type="nucleotide sequence ID" value="NZ_AP031446.1"/>
</dbReference>
<dbReference type="AlphaFoldDB" id="A0AAW6K224"/>
<reference evidence="2" key="1">
    <citation type="submission" date="2022-12" db="EMBL/GenBank/DDBJ databases">
        <title>Genome of R. gnavus strain RSHDN_120.</title>
        <authorList>
            <person name="Abdugheni R."/>
        </authorList>
    </citation>
    <scope>NUCLEOTIDE SEQUENCE</scope>
    <source>
        <strain evidence="2">RSHDN_120</strain>
    </source>
</reference>